<feature type="non-terminal residue" evidence="2">
    <location>
        <position position="1"/>
    </location>
</feature>
<feature type="coiled-coil region" evidence="1">
    <location>
        <begin position="297"/>
        <end position="331"/>
    </location>
</feature>
<sequence length="396" mass="46294">DNVLDILLDCTKPLWGRNEPGSDSFDDILLFVWPHRLWQIANSVIDCLENGLVASINDRPKPHLNKVRDVFSKEMGAKLENANFRLIMALYPHCHTPKALQSHTCQEGVDANYNNLLAIWILNYGLRLNSIDATALQACDERTGYDRKLREDLDVAIRCNLINGADFKQWFKLNIINEYRIRIMEQLRWNVGEGSPQQLITIIQENRILKDSIHEINRSMQRQKASLEKEQIAIQNRANELSRHSDELRKDAARIQAERNACQSFRDCLLKMEEEEKQIRQSRTILIQSISNLRKQQHELQRDVGQQRHKLKRLQVEVSRKENELYLLTLEKTNPEENGKEFEKTVAHHQGFHFDCSTEKGDDELVNKLQCDQLNTLTKTQDMENWQFIEPSELCE</sequence>
<reference evidence="2" key="1">
    <citation type="submission" date="2015-04" db="EMBL/GenBank/DDBJ databases">
        <title>The genome sequence of the plant pathogenic Rhizarian Plasmodiophora brassicae reveals insights in its biotrophic life cycle and the origin of chitin synthesis.</title>
        <authorList>
            <person name="Schwelm A."/>
            <person name="Fogelqvist J."/>
            <person name="Knaust A."/>
            <person name="Julke S."/>
            <person name="Lilja T."/>
            <person name="Dhandapani V."/>
            <person name="Bonilla-Rosso G."/>
            <person name="Karlsson M."/>
            <person name="Shevchenko A."/>
            <person name="Choi S.R."/>
            <person name="Kim H.G."/>
            <person name="Park J.Y."/>
            <person name="Lim Y.P."/>
            <person name="Ludwig-Muller J."/>
            <person name="Dixelius C."/>
        </authorList>
    </citation>
    <scope>NUCLEOTIDE SEQUENCE</scope>
    <source>
        <tissue evidence="2">Potato root galls</tissue>
    </source>
</reference>
<evidence type="ECO:0000313" key="2">
    <source>
        <dbReference type="EMBL" id="CRZ02174.1"/>
    </source>
</evidence>
<dbReference type="EMBL" id="HACM01001732">
    <property type="protein sequence ID" value="CRZ02174.1"/>
    <property type="molecule type" value="Transcribed_RNA"/>
</dbReference>
<feature type="coiled-coil region" evidence="1">
    <location>
        <begin position="210"/>
        <end position="258"/>
    </location>
</feature>
<organism evidence="2">
    <name type="scientific">Spongospora subterranea</name>
    <dbReference type="NCBI Taxonomy" id="70186"/>
    <lineage>
        <taxon>Eukaryota</taxon>
        <taxon>Sar</taxon>
        <taxon>Rhizaria</taxon>
        <taxon>Endomyxa</taxon>
        <taxon>Phytomyxea</taxon>
        <taxon>Plasmodiophorida</taxon>
        <taxon>Plasmodiophoridae</taxon>
        <taxon>Spongospora</taxon>
    </lineage>
</organism>
<accession>A0A0H5R2Q3</accession>
<name>A0A0H5R2Q3_9EUKA</name>
<keyword evidence="1" id="KW-0175">Coiled coil</keyword>
<dbReference type="AlphaFoldDB" id="A0A0H5R2Q3"/>
<evidence type="ECO:0000256" key="1">
    <source>
        <dbReference type="SAM" id="Coils"/>
    </source>
</evidence>
<protein>
    <submittedName>
        <fullName evidence="2">Uncharacterized protein</fullName>
    </submittedName>
</protein>
<proteinExistence type="predicted"/>